<evidence type="ECO:0000313" key="10">
    <source>
        <dbReference type="Proteomes" id="UP000716322"/>
    </source>
</evidence>
<evidence type="ECO:0000256" key="6">
    <source>
        <dbReference type="ARBA" id="ARBA00023136"/>
    </source>
</evidence>
<accession>A0ABX0P718</accession>
<protein>
    <submittedName>
        <fullName evidence="9">MFS transporter</fullName>
    </submittedName>
</protein>
<dbReference type="PANTHER" id="PTHR23517:SF3">
    <property type="entry name" value="INTEGRAL MEMBRANE TRANSPORT PROTEIN"/>
    <property type="match status" value="1"/>
</dbReference>
<feature type="domain" description="Major facilitator superfamily (MFS) profile" evidence="8">
    <location>
        <begin position="24"/>
        <end position="406"/>
    </location>
</feature>
<evidence type="ECO:0000256" key="7">
    <source>
        <dbReference type="SAM" id="Phobius"/>
    </source>
</evidence>
<feature type="transmembrane region" description="Helical" evidence="7">
    <location>
        <begin position="119"/>
        <end position="140"/>
    </location>
</feature>
<keyword evidence="3" id="KW-1003">Cell membrane</keyword>
<dbReference type="Gene3D" id="1.20.1250.20">
    <property type="entry name" value="MFS general substrate transporter like domains"/>
    <property type="match status" value="1"/>
</dbReference>
<feature type="transmembrane region" description="Helical" evidence="7">
    <location>
        <begin position="61"/>
        <end position="83"/>
    </location>
</feature>
<keyword evidence="5 7" id="KW-1133">Transmembrane helix</keyword>
<evidence type="ECO:0000256" key="5">
    <source>
        <dbReference type="ARBA" id="ARBA00022989"/>
    </source>
</evidence>
<gene>
    <name evidence="9" type="ORF">HAV22_01730</name>
</gene>
<dbReference type="InterPro" id="IPR050171">
    <property type="entry name" value="MFS_Transporters"/>
</dbReference>
<keyword evidence="4 7" id="KW-0812">Transmembrane</keyword>
<sequence>MHPTSMSTPAVSPLAAAPRRHGGLAQGIALMAIVNMPSLALSALVPGLPQLFQQFSNVPHFQLLVPMIITVPSLCVALTSGFTGMLADRFGRRNLLLAALFAFALLGLAPLLFDSLLLIVASRVVVGVAEAAILTVGNALMGDYFEGPQREKWLGYQNMLSPLIGSSIILAGGVLAGVHWRYPFLLYLIGFAVFALAWFVCWEPQRDHAASMQGTAPSAFPWRSTLFVCGVTVLSSMVFFVQAVQHGRIFGDMGVASPERISVLVTIASLGTILGGYLFKRLGGVSVTLRLATSMALYGTCYVGVAWAPNATVGLPLDALGQVGGGLLLPALIAWALTHYRFEHRGRGMGLWGGAFFLGQFLSAPLLTLIQGAAGTFLASVAAIGITCLCAAVALAVTGLAARRAAS</sequence>
<dbReference type="EMBL" id="JAAQOM010000001">
    <property type="protein sequence ID" value="NIA52374.1"/>
    <property type="molecule type" value="Genomic_DNA"/>
</dbReference>
<feature type="transmembrane region" description="Helical" evidence="7">
    <location>
        <begin position="261"/>
        <end position="279"/>
    </location>
</feature>
<evidence type="ECO:0000256" key="1">
    <source>
        <dbReference type="ARBA" id="ARBA00004651"/>
    </source>
</evidence>
<feature type="transmembrane region" description="Helical" evidence="7">
    <location>
        <begin position="350"/>
        <end position="371"/>
    </location>
</feature>
<dbReference type="PROSITE" id="PS50850">
    <property type="entry name" value="MFS"/>
    <property type="match status" value="1"/>
</dbReference>
<keyword evidence="6 7" id="KW-0472">Membrane</keyword>
<feature type="transmembrane region" description="Helical" evidence="7">
    <location>
        <begin position="95"/>
        <end position="113"/>
    </location>
</feature>
<evidence type="ECO:0000313" key="9">
    <source>
        <dbReference type="EMBL" id="NIA52374.1"/>
    </source>
</evidence>
<feature type="transmembrane region" description="Helical" evidence="7">
    <location>
        <begin position="160"/>
        <end position="178"/>
    </location>
</feature>
<evidence type="ECO:0000259" key="8">
    <source>
        <dbReference type="PROSITE" id="PS50850"/>
    </source>
</evidence>
<organism evidence="9 10">
    <name type="scientific">Telluria antibiotica</name>
    <dbReference type="NCBI Taxonomy" id="2717319"/>
    <lineage>
        <taxon>Bacteria</taxon>
        <taxon>Pseudomonadati</taxon>
        <taxon>Pseudomonadota</taxon>
        <taxon>Betaproteobacteria</taxon>
        <taxon>Burkholderiales</taxon>
        <taxon>Oxalobacteraceae</taxon>
        <taxon>Telluria group</taxon>
        <taxon>Telluria</taxon>
    </lineage>
</organism>
<proteinExistence type="predicted"/>
<dbReference type="Pfam" id="PF07690">
    <property type="entry name" value="MFS_1"/>
    <property type="match status" value="1"/>
</dbReference>
<feature type="transmembrane region" description="Helical" evidence="7">
    <location>
        <begin position="28"/>
        <end position="49"/>
    </location>
</feature>
<feature type="transmembrane region" description="Helical" evidence="7">
    <location>
        <begin position="184"/>
        <end position="202"/>
    </location>
</feature>
<feature type="transmembrane region" description="Helical" evidence="7">
    <location>
        <begin position="291"/>
        <end position="308"/>
    </location>
</feature>
<keyword evidence="10" id="KW-1185">Reference proteome</keyword>
<dbReference type="InterPro" id="IPR036259">
    <property type="entry name" value="MFS_trans_sf"/>
</dbReference>
<comment type="subcellular location">
    <subcellularLocation>
        <location evidence="1">Cell membrane</location>
        <topology evidence="1">Multi-pass membrane protein</topology>
    </subcellularLocation>
</comment>
<keyword evidence="2" id="KW-0813">Transport</keyword>
<evidence type="ECO:0000256" key="3">
    <source>
        <dbReference type="ARBA" id="ARBA00022475"/>
    </source>
</evidence>
<evidence type="ECO:0000256" key="2">
    <source>
        <dbReference type="ARBA" id="ARBA00022448"/>
    </source>
</evidence>
<reference evidence="9 10" key="1">
    <citation type="submission" date="2020-03" db="EMBL/GenBank/DDBJ databases">
        <title>Genome sequence of strain Massilia sp. TW-1.</title>
        <authorList>
            <person name="Chaudhary D.K."/>
        </authorList>
    </citation>
    <scope>NUCLEOTIDE SEQUENCE [LARGE SCALE GENOMIC DNA]</scope>
    <source>
        <strain evidence="9 10">TW-1</strain>
    </source>
</reference>
<name>A0ABX0P718_9BURK</name>
<dbReference type="PANTHER" id="PTHR23517">
    <property type="entry name" value="RESISTANCE PROTEIN MDTM, PUTATIVE-RELATED-RELATED"/>
    <property type="match status" value="1"/>
</dbReference>
<dbReference type="SUPFAM" id="SSF103473">
    <property type="entry name" value="MFS general substrate transporter"/>
    <property type="match status" value="1"/>
</dbReference>
<dbReference type="Proteomes" id="UP000716322">
    <property type="component" value="Unassembled WGS sequence"/>
</dbReference>
<comment type="caution">
    <text evidence="9">The sequence shown here is derived from an EMBL/GenBank/DDBJ whole genome shotgun (WGS) entry which is preliminary data.</text>
</comment>
<dbReference type="PROSITE" id="PS00216">
    <property type="entry name" value="SUGAR_TRANSPORT_1"/>
    <property type="match status" value="1"/>
</dbReference>
<dbReference type="RefSeq" id="WP_166855853.1">
    <property type="nucleotide sequence ID" value="NZ_JAAQOM010000001.1"/>
</dbReference>
<dbReference type="InterPro" id="IPR020846">
    <property type="entry name" value="MFS_dom"/>
</dbReference>
<evidence type="ECO:0000256" key="4">
    <source>
        <dbReference type="ARBA" id="ARBA00022692"/>
    </source>
</evidence>
<dbReference type="InterPro" id="IPR011701">
    <property type="entry name" value="MFS"/>
</dbReference>
<dbReference type="CDD" id="cd17473">
    <property type="entry name" value="MFS_arabinose_efflux_permease_like"/>
    <property type="match status" value="1"/>
</dbReference>
<dbReference type="InterPro" id="IPR005829">
    <property type="entry name" value="Sugar_transporter_CS"/>
</dbReference>
<feature type="transmembrane region" description="Helical" evidence="7">
    <location>
        <begin position="222"/>
        <end position="241"/>
    </location>
</feature>
<feature type="transmembrane region" description="Helical" evidence="7">
    <location>
        <begin position="377"/>
        <end position="402"/>
    </location>
</feature>
<feature type="transmembrane region" description="Helical" evidence="7">
    <location>
        <begin position="320"/>
        <end position="338"/>
    </location>
</feature>